<feature type="region of interest" description="Disordered" evidence="1">
    <location>
        <begin position="151"/>
        <end position="239"/>
    </location>
</feature>
<dbReference type="KEGG" id="bbes:BESB_015250"/>
<accession>A0A2A9MBZ3</accession>
<dbReference type="VEuPathDB" id="ToxoDB:BESB_015250"/>
<evidence type="ECO:0000259" key="2">
    <source>
        <dbReference type="Pfam" id="PF13020"/>
    </source>
</evidence>
<feature type="region of interest" description="Disordered" evidence="1">
    <location>
        <begin position="49"/>
        <end position="83"/>
    </location>
</feature>
<proteinExistence type="predicted"/>
<organism evidence="3 4">
    <name type="scientific">Besnoitia besnoiti</name>
    <name type="common">Apicomplexan protozoan</name>
    <dbReference type="NCBI Taxonomy" id="94643"/>
    <lineage>
        <taxon>Eukaryota</taxon>
        <taxon>Sar</taxon>
        <taxon>Alveolata</taxon>
        <taxon>Apicomplexa</taxon>
        <taxon>Conoidasida</taxon>
        <taxon>Coccidia</taxon>
        <taxon>Eucoccidiorida</taxon>
        <taxon>Eimeriorina</taxon>
        <taxon>Sarcocystidae</taxon>
        <taxon>Besnoitia</taxon>
    </lineage>
</organism>
<feature type="compositionally biased region" description="Low complexity" evidence="1">
    <location>
        <begin position="418"/>
        <end position="434"/>
    </location>
</feature>
<comment type="caution">
    <text evidence="3">The sequence shown here is derived from an EMBL/GenBank/DDBJ whole genome shotgun (WGS) entry which is preliminary data.</text>
</comment>
<feature type="region of interest" description="Disordered" evidence="1">
    <location>
        <begin position="267"/>
        <end position="336"/>
    </location>
</feature>
<dbReference type="OrthoDB" id="333062at2759"/>
<feature type="compositionally biased region" description="Acidic residues" evidence="1">
    <location>
        <begin position="761"/>
        <end position="771"/>
    </location>
</feature>
<keyword evidence="4" id="KW-1185">Reference proteome</keyword>
<feature type="region of interest" description="Disordered" evidence="1">
    <location>
        <begin position="910"/>
        <end position="929"/>
    </location>
</feature>
<protein>
    <recommendedName>
        <fullName evidence="2">Protein NO VEIN C-terminal domain-containing protein</fullName>
    </recommendedName>
</protein>
<feature type="region of interest" description="Disordered" evidence="1">
    <location>
        <begin position="399"/>
        <end position="461"/>
    </location>
</feature>
<feature type="compositionally biased region" description="Low complexity" evidence="1">
    <location>
        <begin position="175"/>
        <end position="211"/>
    </location>
</feature>
<feature type="compositionally biased region" description="Basic and acidic residues" evidence="1">
    <location>
        <begin position="280"/>
        <end position="295"/>
    </location>
</feature>
<feature type="region of interest" description="Disordered" evidence="1">
    <location>
        <begin position="1"/>
        <end position="24"/>
    </location>
</feature>
<feature type="region of interest" description="Disordered" evidence="1">
    <location>
        <begin position="95"/>
        <end position="137"/>
    </location>
</feature>
<sequence length="985" mass="103554">MSAALTSPPPSCPSAPTADSPTASLDAGASRLLSAASFVSTSRLPRSSLKIAASRLRQDSARMSPPSPALPRPAEHGAASPSFAAHASAFQSLSFSQHASFSRPASKQQPERASSASSSNASRQSSGSQSGNFSSGDELTRNLLASWAASARCAKTAEEGRDKEKNREHLRPGGAAQPRRASGPSAPPAALSTSAPCSASSRAPSSLATASHAPPPADRFFSNLKKKAACPRSSSAPFHSTAAFPASPAAEKDYRSSVVQAVLLRQAQGRKARAPPVAERLPEASSARREQDRCGPEATQQQQESVKREDVATSPQHAPAAPGAGEALCSSSQAPNKGAAATDAFASLPAVPPADASAAVLARFPVFAALPVWSVGCHEETAAEKVARSQLAECRLRRAGRTKAAQTPVGTEEDQTKGTAGDAASGSAGQPAPHGARRLEEGEETVAGRGDARSDGKRRRGLPSCFAQSKDYLGALASLSGAGGAALYWAREAESAREALREAEEDREGTVSRVLQVLRCEALLREARRVLRDAGALPDTEDHEGEAPGASQLDGGDPSRATAQAEREARGCAAKRARKTLETTPLFRRSARCCRACSRACLTGLTRSSTSEGECEGNRRGKGRSQGSARTDDLALGGESAETGAAETAGCLEEERRVWHAWRGEWLAFTKILPELLARRYGISASVLRKEGPYCWTARRRLCTLDLSLTSGTCVPRLSFASCCVTAADSASAAAPLSLASAPPARGEKRPVPLLSVCSPPEDEEEEEAADAFDSPASFFSPLGTPASRGDPGFSSAEEEAEEGDEDLVVFEAKWVNGCTESGLPYDIRLDVKAGDALRETLFIEVKATVRGRPSFFLSAPEIQFARSQPDAFVVLCLWEAGSPRGAQWTVIDGLGKLVDSCAQLRDLLEEPQRGDGESGTARSERTCRTQGEKRAIKCTFDALPRSLRSGANAGEQQDTQGKKRECFSTIDDLVSCLLQSSESA</sequence>
<feature type="region of interest" description="Disordered" evidence="1">
    <location>
        <begin position="608"/>
        <end position="636"/>
    </location>
</feature>
<dbReference type="GeneID" id="40306586"/>
<dbReference type="RefSeq" id="XP_029216921.1">
    <property type="nucleotide sequence ID" value="XM_029360254.1"/>
</dbReference>
<gene>
    <name evidence="3" type="ORF">BESB_015250</name>
</gene>
<dbReference type="InterPro" id="IPR024975">
    <property type="entry name" value="NOV_C"/>
</dbReference>
<feature type="region of interest" description="Disordered" evidence="1">
    <location>
        <begin position="535"/>
        <end position="574"/>
    </location>
</feature>
<evidence type="ECO:0000256" key="1">
    <source>
        <dbReference type="SAM" id="MobiDB-lite"/>
    </source>
</evidence>
<reference evidence="3 4" key="1">
    <citation type="submission" date="2017-09" db="EMBL/GenBank/DDBJ databases">
        <title>Genome sequencing of Besnoitia besnoiti strain Bb-Ger1.</title>
        <authorList>
            <person name="Schares G."/>
            <person name="Venepally P."/>
            <person name="Lorenzi H.A."/>
        </authorList>
    </citation>
    <scope>NUCLEOTIDE SEQUENCE [LARGE SCALE GENOMIC DNA]</scope>
    <source>
        <strain evidence="3 4">Bb-Ger1</strain>
    </source>
</reference>
<evidence type="ECO:0000313" key="3">
    <source>
        <dbReference type="EMBL" id="PFH32912.1"/>
    </source>
</evidence>
<feature type="compositionally biased region" description="Low complexity" evidence="1">
    <location>
        <begin position="14"/>
        <end position="24"/>
    </location>
</feature>
<dbReference type="Proteomes" id="UP000224006">
    <property type="component" value="Chromosome IX"/>
</dbReference>
<dbReference type="AlphaFoldDB" id="A0A2A9MBZ3"/>
<feature type="domain" description="Protein NO VEIN C-terminal" evidence="2">
    <location>
        <begin position="807"/>
        <end position="884"/>
    </location>
</feature>
<feature type="compositionally biased region" description="Basic and acidic residues" evidence="1">
    <location>
        <begin position="155"/>
        <end position="171"/>
    </location>
</feature>
<dbReference type="Pfam" id="PF13020">
    <property type="entry name" value="NOV_C"/>
    <property type="match status" value="1"/>
</dbReference>
<feature type="compositionally biased region" description="Low complexity" evidence="1">
    <location>
        <begin position="112"/>
        <end position="136"/>
    </location>
</feature>
<dbReference type="EMBL" id="NWUJ01000010">
    <property type="protein sequence ID" value="PFH32912.1"/>
    <property type="molecule type" value="Genomic_DNA"/>
</dbReference>
<name>A0A2A9MBZ3_BESBE</name>
<evidence type="ECO:0000313" key="4">
    <source>
        <dbReference type="Proteomes" id="UP000224006"/>
    </source>
</evidence>
<feature type="region of interest" description="Disordered" evidence="1">
    <location>
        <begin position="741"/>
        <end position="771"/>
    </location>
</feature>